<dbReference type="STRING" id="363253.LI0166"/>
<dbReference type="RefSeq" id="WP_011526248.1">
    <property type="nucleotide sequence ID" value="NC_008011.1"/>
</dbReference>
<dbReference type="PIRSF" id="PIRSF001467">
    <property type="entry name" value="Peptidylpro_ismrse"/>
    <property type="match status" value="1"/>
</dbReference>
<dbReference type="SUPFAM" id="SSF50891">
    <property type="entry name" value="Cyclophilin-like"/>
    <property type="match status" value="1"/>
</dbReference>
<sequence length="168" mass="18796">MANPIVLIETSFGDILVELFTEQAPVTVKNFLKYVNEGFYKNTIFHRVIDGFMIQGGGLNIKMEEKQTDAPIENEASNGLKNIRGTIAMARTSEPHSATSQFFINTIDNDFLDYQSPDEDGYGYCVFGKVIEGMNVVDKIQKTKTHQVGIHSDVPKDIVLITNISLFE</sequence>
<dbReference type="HOGENOM" id="CLU_012062_16_9_7"/>
<keyword evidence="8" id="KW-1185">Reference proteome</keyword>
<evidence type="ECO:0000313" key="7">
    <source>
        <dbReference type="EMBL" id="CAJ54222.1"/>
    </source>
</evidence>
<dbReference type="InterPro" id="IPR020892">
    <property type="entry name" value="Cyclophilin-type_PPIase_CS"/>
</dbReference>
<evidence type="ECO:0000313" key="8">
    <source>
        <dbReference type="Proteomes" id="UP000002430"/>
    </source>
</evidence>
<dbReference type="eggNOG" id="COG0652">
    <property type="taxonomic scope" value="Bacteria"/>
</dbReference>
<dbReference type="EMBL" id="AM180252">
    <property type="protein sequence ID" value="CAJ54222.1"/>
    <property type="molecule type" value="Genomic_DNA"/>
</dbReference>
<reference evidence="7 8" key="1">
    <citation type="submission" date="2005-11" db="EMBL/GenBank/DDBJ databases">
        <title>The complete genome sequence of Lawsonia intracellularis: the causative agent of proliferative enteropathy.</title>
        <authorList>
            <person name="Kaur K."/>
            <person name="Zhang Q."/>
            <person name="Beckler D."/>
            <person name="Munir S."/>
            <person name="Li L."/>
            <person name="Kinsley K."/>
            <person name="Herron L."/>
            <person name="Peterson A."/>
            <person name="May B."/>
            <person name="Singh S."/>
            <person name="Gebhart C."/>
            <person name="Kapur V."/>
        </authorList>
    </citation>
    <scope>NUCLEOTIDE SEQUENCE [LARGE SCALE GENOMIC DNA]</scope>
    <source>
        <strain evidence="7 8">PHE/MN1-00</strain>
    </source>
</reference>
<dbReference type="InterPro" id="IPR002130">
    <property type="entry name" value="Cyclophilin-type_PPIase_dom"/>
</dbReference>
<organism evidence="7 8">
    <name type="scientific">Lawsonia intracellularis (strain PHE/MN1-00)</name>
    <dbReference type="NCBI Taxonomy" id="363253"/>
    <lineage>
        <taxon>Bacteria</taxon>
        <taxon>Pseudomonadati</taxon>
        <taxon>Thermodesulfobacteriota</taxon>
        <taxon>Desulfovibrionia</taxon>
        <taxon>Desulfovibrionales</taxon>
        <taxon>Desulfovibrionaceae</taxon>
        <taxon>Lawsonia</taxon>
    </lineage>
</organism>
<keyword evidence="3 5" id="KW-0697">Rotamase</keyword>
<evidence type="ECO:0000256" key="5">
    <source>
        <dbReference type="RuleBase" id="RU363019"/>
    </source>
</evidence>
<comment type="similarity">
    <text evidence="2 5">Belongs to the cyclophilin-type PPIase family.</text>
</comment>
<dbReference type="Pfam" id="PF00160">
    <property type="entry name" value="Pro_isomerase"/>
    <property type="match status" value="1"/>
</dbReference>
<proteinExistence type="inferred from homology"/>
<dbReference type="CDD" id="cd01920">
    <property type="entry name" value="cyclophilin_EcCYP_like"/>
    <property type="match status" value="1"/>
</dbReference>
<dbReference type="PANTHER" id="PTHR43246">
    <property type="entry name" value="PEPTIDYL-PROLYL CIS-TRANS ISOMERASE CYP38, CHLOROPLASTIC"/>
    <property type="match status" value="1"/>
</dbReference>
<evidence type="ECO:0000256" key="4">
    <source>
        <dbReference type="ARBA" id="ARBA00023235"/>
    </source>
</evidence>
<dbReference type="GO" id="GO:0003755">
    <property type="term" value="F:peptidyl-prolyl cis-trans isomerase activity"/>
    <property type="evidence" value="ECO:0007669"/>
    <property type="project" value="UniProtKB-UniRule"/>
</dbReference>
<accession>Q1MS04</accession>
<dbReference type="PROSITE" id="PS00170">
    <property type="entry name" value="CSA_PPIASE_1"/>
    <property type="match status" value="1"/>
</dbReference>
<dbReference type="GO" id="GO:0006457">
    <property type="term" value="P:protein folding"/>
    <property type="evidence" value="ECO:0007669"/>
    <property type="project" value="InterPro"/>
</dbReference>
<evidence type="ECO:0000256" key="1">
    <source>
        <dbReference type="ARBA" id="ARBA00002388"/>
    </source>
</evidence>
<dbReference type="PRINTS" id="PR00153">
    <property type="entry name" value="CSAPPISMRASE"/>
</dbReference>
<dbReference type="EC" id="5.2.1.8" evidence="5"/>
<protein>
    <recommendedName>
        <fullName evidence="5">Peptidyl-prolyl cis-trans isomerase</fullName>
        <shortName evidence="5">PPIase</shortName>
        <ecNumber evidence="5">5.2.1.8</ecNumber>
    </recommendedName>
</protein>
<feature type="domain" description="PPIase cyclophilin-type" evidence="6">
    <location>
        <begin position="2"/>
        <end position="166"/>
    </location>
</feature>
<dbReference type="KEGG" id="lip:LI0166"/>
<keyword evidence="4 5" id="KW-0413">Isomerase</keyword>
<evidence type="ECO:0000256" key="3">
    <source>
        <dbReference type="ARBA" id="ARBA00023110"/>
    </source>
</evidence>
<dbReference type="Proteomes" id="UP000002430">
    <property type="component" value="Chromosome"/>
</dbReference>
<dbReference type="InterPro" id="IPR024936">
    <property type="entry name" value="Cyclophilin-type_PPIase"/>
</dbReference>
<name>Q1MS04_LAWIP</name>
<dbReference type="Gene3D" id="2.40.100.10">
    <property type="entry name" value="Cyclophilin-like"/>
    <property type="match status" value="1"/>
</dbReference>
<evidence type="ECO:0000256" key="2">
    <source>
        <dbReference type="ARBA" id="ARBA00007365"/>
    </source>
</evidence>
<dbReference type="InterPro" id="IPR029000">
    <property type="entry name" value="Cyclophilin-like_dom_sf"/>
</dbReference>
<evidence type="ECO:0000259" key="6">
    <source>
        <dbReference type="PROSITE" id="PS50072"/>
    </source>
</evidence>
<dbReference type="PROSITE" id="PS50072">
    <property type="entry name" value="CSA_PPIASE_2"/>
    <property type="match status" value="1"/>
</dbReference>
<dbReference type="InterPro" id="IPR044665">
    <property type="entry name" value="E_coli_cyclophilin_A-like"/>
</dbReference>
<comment type="function">
    <text evidence="1 5">PPIases accelerate the folding of proteins. It catalyzes the cis-trans isomerization of proline imidic peptide bonds in oligopeptides.</text>
</comment>
<comment type="catalytic activity">
    <reaction evidence="5">
        <text>[protein]-peptidylproline (omega=180) = [protein]-peptidylproline (omega=0)</text>
        <dbReference type="Rhea" id="RHEA:16237"/>
        <dbReference type="Rhea" id="RHEA-COMP:10747"/>
        <dbReference type="Rhea" id="RHEA-COMP:10748"/>
        <dbReference type="ChEBI" id="CHEBI:83833"/>
        <dbReference type="ChEBI" id="CHEBI:83834"/>
        <dbReference type="EC" id="5.2.1.8"/>
    </reaction>
</comment>
<dbReference type="AlphaFoldDB" id="Q1MS04"/>
<dbReference type="OrthoDB" id="9807797at2"/>
<gene>
    <name evidence="7" type="primary">ppiB</name>
    <name evidence="7" type="ordered locus">LI0166</name>
</gene>